<dbReference type="InterPro" id="IPR003607">
    <property type="entry name" value="HD/PDEase_dom"/>
</dbReference>
<evidence type="ECO:0000256" key="4">
    <source>
        <dbReference type="ARBA" id="ARBA00022801"/>
    </source>
</evidence>
<dbReference type="InterPro" id="IPR005249">
    <property type="entry name" value="YqeK"/>
</dbReference>
<proteinExistence type="predicted"/>
<gene>
    <name evidence="8" type="ORF">METZ01_LOCUS369353</name>
</gene>
<keyword evidence="3" id="KW-0547">Nucleotide-binding</keyword>
<evidence type="ECO:0000259" key="7">
    <source>
        <dbReference type="PROSITE" id="PS51831"/>
    </source>
</evidence>
<dbReference type="GO" id="GO:0046872">
    <property type="term" value="F:metal ion binding"/>
    <property type="evidence" value="ECO:0007669"/>
    <property type="project" value="UniProtKB-KW"/>
</dbReference>
<dbReference type="EC" id="3.6.1.41" evidence="1"/>
<evidence type="ECO:0000256" key="5">
    <source>
        <dbReference type="ARBA" id="ARBA00023004"/>
    </source>
</evidence>
<dbReference type="AlphaFoldDB" id="A0A382T2U8"/>
<dbReference type="InterPro" id="IPR006674">
    <property type="entry name" value="HD_domain"/>
</dbReference>
<evidence type="ECO:0000313" key="8">
    <source>
        <dbReference type="EMBL" id="SVD16499.1"/>
    </source>
</evidence>
<keyword evidence="5" id="KW-0408">Iron</keyword>
<dbReference type="Gene3D" id="1.10.3210.10">
    <property type="entry name" value="Hypothetical protein af1432"/>
    <property type="match status" value="1"/>
</dbReference>
<comment type="catalytic activity">
    <reaction evidence="6">
        <text>P(1),P(4)-bis(5'-adenosyl) tetraphosphate + H2O = 2 ADP + 2 H(+)</text>
        <dbReference type="Rhea" id="RHEA:24252"/>
        <dbReference type="ChEBI" id="CHEBI:15377"/>
        <dbReference type="ChEBI" id="CHEBI:15378"/>
        <dbReference type="ChEBI" id="CHEBI:58141"/>
        <dbReference type="ChEBI" id="CHEBI:456216"/>
        <dbReference type="EC" id="3.6.1.41"/>
    </reaction>
</comment>
<dbReference type="SUPFAM" id="SSF109604">
    <property type="entry name" value="HD-domain/PDEase-like"/>
    <property type="match status" value="1"/>
</dbReference>
<dbReference type="GO" id="GO:0008803">
    <property type="term" value="F:bis(5'-nucleosyl)-tetraphosphatase (symmetrical) activity"/>
    <property type="evidence" value="ECO:0007669"/>
    <property type="project" value="UniProtKB-EC"/>
</dbReference>
<keyword evidence="4" id="KW-0378">Hydrolase</keyword>
<reference evidence="8" key="1">
    <citation type="submission" date="2018-05" db="EMBL/GenBank/DDBJ databases">
        <authorList>
            <person name="Lanie J.A."/>
            <person name="Ng W.-L."/>
            <person name="Kazmierczak K.M."/>
            <person name="Andrzejewski T.M."/>
            <person name="Davidsen T.M."/>
            <person name="Wayne K.J."/>
            <person name="Tettelin H."/>
            <person name="Glass J.I."/>
            <person name="Rusch D."/>
            <person name="Podicherti R."/>
            <person name="Tsui H.-C.T."/>
            <person name="Winkler M.E."/>
        </authorList>
    </citation>
    <scope>NUCLEOTIDE SEQUENCE</scope>
</reference>
<dbReference type="SMART" id="SM00471">
    <property type="entry name" value="HDc"/>
    <property type="match status" value="1"/>
</dbReference>
<accession>A0A382T2U8</accession>
<evidence type="ECO:0000256" key="6">
    <source>
        <dbReference type="ARBA" id="ARBA00049417"/>
    </source>
</evidence>
<dbReference type="EMBL" id="UINC01133518">
    <property type="protein sequence ID" value="SVD16499.1"/>
    <property type="molecule type" value="Genomic_DNA"/>
</dbReference>
<sequence length="187" mass="20370">MPDGLQSHIHRVVEIARALAVRHGVDQEQAALAALAHDVARAMPDSELLRRAKGMGLPIGLIDQRVPILLHGPVGAEILQQEAGLTDRSIYCAVYWHTTASPALDMLGKVVFIADKLDPAKIASYPYLPQIRQLAFEDLDQAILGFLTRQAVERLNRGELLHPLMVETRNALLAASAAVEHAAVRAD</sequence>
<evidence type="ECO:0000256" key="2">
    <source>
        <dbReference type="ARBA" id="ARBA00022723"/>
    </source>
</evidence>
<organism evidence="8">
    <name type="scientific">marine metagenome</name>
    <dbReference type="NCBI Taxonomy" id="408172"/>
    <lineage>
        <taxon>unclassified sequences</taxon>
        <taxon>metagenomes</taxon>
        <taxon>ecological metagenomes</taxon>
    </lineage>
</organism>
<dbReference type="NCBIfam" id="TIGR00488">
    <property type="entry name" value="bis(5'-nucleosyl)-tetraphosphatase (symmetrical) YqeK"/>
    <property type="match status" value="1"/>
</dbReference>
<dbReference type="GO" id="GO:0000166">
    <property type="term" value="F:nucleotide binding"/>
    <property type="evidence" value="ECO:0007669"/>
    <property type="project" value="UniProtKB-KW"/>
</dbReference>
<keyword evidence="2" id="KW-0479">Metal-binding</keyword>
<protein>
    <recommendedName>
        <fullName evidence="1">bis(5'-nucleosyl)-tetraphosphatase (symmetrical)</fullName>
        <ecNumber evidence="1">3.6.1.41</ecNumber>
    </recommendedName>
</protein>
<dbReference type="PANTHER" id="PTHR35795:SF1">
    <property type="entry name" value="BIS(5'-NUCLEOSYL)-TETRAPHOSPHATASE, SYMMETRICAL"/>
    <property type="match status" value="1"/>
</dbReference>
<dbReference type="Pfam" id="PF01966">
    <property type="entry name" value="HD"/>
    <property type="match status" value="1"/>
</dbReference>
<dbReference type="PROSITE" id="PS51831">
    <property type="entry name" value="HD"/>
    <property type="match status" value="1"/>
</dbReference>
<evidence type="ECO:0000256" key="1">
    <source>
        <dbReference type="ARBA" id="ARBA00012506"/>
    </source>
</evidence>
<feature type="domain" description="HD" evidence="7">
    <location>
        <begin position="5"/>
        <end position="120"/>
    </location>
</feature>
<dbReference type="InterPro" id="IPR051094">
    <property type="entry name" value="Diverse_Catalytic_Enzymes"/>
</dbReference>
<evidence type="ECO:0000256" key="3">
    <source>
        <dbReference type="ARBA" id="ARBA00022741"/>
    </source>
</evidence>
<dbReference type="PANTHER" id="PTHR35795">
    <property type="entry name" value="SLR1885 PROTEIN"/>
    <property type="match status" value="1"/>
</dbReference>
<name>A0A382T2U8_9ZZZZ</name>